<evidence type="ECO:0000313" key="2">
    <source>
        <dbReference type="EMBL" id="KMQ88035.1"/>
    </source>
</evidence>
<comment type="caution">
    <text evidence="2">The sequence shown here is derived from an EMBL/GenBank/DDBJ whole genome shotgun (WGS) entry which is preliminary data.</text>
</comment>
<dbReference type="AlphaFoldDB" id="A0A0J7N5R4"/>
<feature type="compositionally biased region" description="Pro residues" evidence="1">
    <location>
        <begin position="80"/>
        <end position="91"/>
    </location>
</feature>
<evidence type="ECO:0000313" key="3">
    <source>
        <dbReference type="Proteomes" id="UP000036403"/>
    </source>
</evidence>
<dbReference type="Proteomes" id="UP000036403">
    <property type="component" value="Unassembled WGS sequence"/>
</dbReference>
<name>A0A0J7N5R4_LASNI</name>
<feature type="region of interest" description="Disordered" evidence="1">
    <location>
        <begin position="48"/>
        <end position="149"/>
    </location>
</feature>
<accession>A0A0J7N5R4</accession>
<feature type="compositionally biased region" description="Polar residues" evidence="1">
    <location>
        <begin position="140"/>
        <end position="149"/>
    </location>
</feature>
<reference evidence="2 3" key="1">
    <citation type="submission" date="2015-04" db="EMBL/GenBank/DDBJ databases">
        <title>Lasius niger genome sequencing.</title>
        <authorList>
            <person name="Konorov E.A."/>
            <person name="Nikitin M.A."/>
            <person name="Kirill M.V."/>
            <person name="Chang P."/>
        </authorList>
    </citation>
    <scope>NUCLEOTIDE SEQUENCE [LARGE SCALE GENOMIC DNA]</scope>
    <source>
        <tissue evidence="2">Whole</tissue>
    </source>
</reference>
<protein>
    <submittedName>
        <fullName evidence="2">2-succinyl-5-enolpyruvyl-6-hydroxy-3-cyclohexene-1-carboxylate synthase</fullName>
    </submittedName>
</protein>
<dbReference type="PaxDb" id="67767-A0A0J7N5R4"/>
<proteinExistence type="predicted"/>
<sequence>MSKESKKSGENTCTSNNHDDIISEDALSAENNFLKTKLQELQRQLTAALSKQPPLQTVNNLQPTMVAAENQQPDNQQPHNPQPDNPQPNNPQPEEISQNKIENDTFQLKNKTRWARGGRGRERGRGRGRGRERGRKRGNNKTIINYINM</sequence>
<feature type="region of interest" description="Disordered" evidence="1">
    <location>
        <begin position="1"/>
        <end position="21"/>
    </location>
</feature>
<feature type="compositionally biased region" description="Polar residues" evidence="1">
    <location>
        <begin position="48"/>
        <end position="63"/>
    </location>
</feature>
<keyword evidence="3" id="KW-1185">Reference proteome</keyword>
<evidence type="ECO:0000256" key="1">
    <source>
        <dbReference type="SAM" id="MobiDB-lite"/>
    </source>
</evidence>
<feature type="compositionally biased region" description="Low complexity" evidence="1">
    <location>
        <begin position="70"/>
        <end position="79"/>
    </location>
</feature>
<feature type="compositionally biased region" description="Basic and acidic residues" evidence="1">
    <location>
        <begin position="119"/>
        <end position="131"/>
    </location>
</feature>
<organism evidence="2 3">
    <name type="scientific">Lasius niger</name>
    <name type="common">Black garden ant</name>
    <dbReference type="NCBI Taxonomy" id="67767"/>
    <lineage>
        <taxon>Eukaryota</taxon>
        <taxon>Metazoa</taxon>
        <taxon>Ecdysozoa</taxon>
        <taxon>Arthropoda</taxon>
        <taxon>Hexapoda</taxon>
        <taxon>Insecta</taxon>
        <taxon>Pterygota</taxon>
        <taxon>Neoptera</taxon>
        <taxon>Endopterygota</taxon>
        <taxon>Hymenoptera</taxon>
        <taxon>Apocrita</taxon>
        <taxon>Aculeata</taxon>
        <taxon>Formicoidea</taxon>
        <taxon>Formicidae</taxon>
        <taxon>Formicinae</taxon>
        <taxon>Lasius</taxon>
        <taxon>Lasius</taxon>
    </lineage>
</organism>
<feature type="compositionally biased region" description="Polar residues" evidence="1">
    <location>
        <begin position="95"/>
        <end position="109"/>
    </location>
</feature>
<dbReference type="EMBL" id="LBMM01009556">
    <property type="protein sequence ID" value="KMQ88035.1"/>
    <property type="molecule type" value="Genomic_DNA"/>
</dbReference>
<gene>
    <name evidence="2" type="ORF">RF55_12552</name>
</gene>